<dbReference type="EMBL" id="JAERRJ010000011">
    <property type="protein sequence ID" value="MBL1078231.1"/>
    <property type="molecule type" value="Genomic_DNA"/>
</dbReference>
<evidence type="ECO:0000259" key="6">
    <source>
        <dbReference type="PROSITE" id="PS50977"/>
    </source>
</evidence>
<dbReference type="Gene3D" id="1.10.357.10">
    <property type="entry name" value="Tetracycline Repressor, domain 2"/>
    <property type="match status" value="1"/>
</dbReference>
<evidence type="ECO:0000256" key="1">
    <source>
        <dbReference type="ARBA" id="ARBA00023015"/>
    </source>
</evidence>
<dbReference type="InterPro" id="IPR009057">
    <property type="entry name" value="Homeodomain-like_sf"/>
</dbReference>
<keyword evidence="3" id="KW-0804">Transcription</keyword>
<keyword evidence="2 4" id="KW-0238">DNA-binding</keyword>
<protein>
    <submittedName>
        <fullName evidence="7">TetR/AcrR family transcriptional regulator</fullName>
    </submittedName>
</protein>
<dbReference type="PANTHER" id="PTHR30055:SF234">
    <property type="entry name" value="HTH-TYPE TRANSCRIPTIONAL REGULATOR BETI"/>
    <property type="match status" value="1"/>
</dbReference>
<dbReference type="InterPro" id="IPR001647">
    <property type="entry name" value="HTH_TetR"/>
</dbReference>
<dbReference type="Proteomes" id="UP000602198">
    <property type="component" value="Unassembled WGS sequence"/>
</dbReference>
<evidence type="ECO:0000256" key="2">
    <source>
        <dbReference type="ARBA" id="ARBA00023125"/>
    </source>
</evidence>
<organism evidence="7 8">
    <name type="scientific">Nocardia acididurans</name>
    <dbReference type="NCBI Taxonomy" id="2802282"/>
    <lineage>
        <taxon>Bacteria</taxon>
        <taxon>Bacillati</taxon>
        <taxon>Actinomycetota</taxon>
        <taxon>Actinomycetes</taxon>
        <taxon>Mycobacteriales</taxon>
        <taxon>Nocardiaceae</taxon>
        <taxon>Nocardia</taxon>
    </lineage>
</organism>
<evidence type="ECO:0000313" key="8">
    <source>
        <dbReference type="Proteomes" id="UP000602198"/>
    </source>
</evidence>
<feature type="DNA-binding region" description="H-T-H motif" evidence="4">
    <location>
        <begin position="24"/>
        <end position="43"/>
    </location>
</feature>
<name>A0ABS1MD67_9NOCA</name>
<feature type="domain" description="HTH tetR-type" evidence="6">
    <location>
        <begin position="1"/>
        <end position="61"/>
    </location>
</feature>
<keyword evidence="8" id="KW-1185">Reference proteome</keyword>
<dbReference type="PANTHER" id="PTHR30055">
    <property type="entry name" value="HTH-TYPE TRANSCRIPTIONAL REGULATOR RUTR"/>
    <property type="match status" value="1"/>
</dbReference>
<dbReference type="CDD" id="cd00093">
    <property type="entry name" value="HTH_XRE"/>
    <property type="match status" value="1"/>
</dbReference>
<dbReference type="Pfam" id="PF00440">
    <property type="entry name" value="TetR_N"/>
    <property type="match status" value="1"/>
</dbReference>
<evidence type="ECO:0000256" key="5">
    <source>
        <dbReference type="SAM" id="MobiDB-lite"/>
    </source>
</evidence>
<sequence length="190" mass="20495">MNRTADVLDATLRCLRRYGARRTTMDDIAAEMGVSRSAVYQYVRNKDDAVRRLADRLHDQALAHARTAAASDAPLLDRVHGILAAKVELVRGPFAESPHAAELLDEQARVSGDICRAYTADLHALLTATLTGAVRDSPADAAQVLLALAVGLLAADRTDLLRPATETVLTGLTPTSPKPLEDNDNDRHQP</sequence>
<evidence type="ECO:0000256" key="4">
    <source>
        <dbReference type="PROSITE-ProRule" id="PRU00335"/>
    </source>
</evidence>
<gene>
    <name evidence="7" type="ORF">JK358_27865</name>
</gene>
<accession>A0ABS1MD67</accession>
<feature type="compositionally biased region" description="Basic and acidic residues" evidence="5">
    <location>
        <begin position="179"/>
        <end position="190"/>
    </location>
</feature>
<keyword evidence="1" id="KW-0805">Transcription regulation</keyword>
<feature type="region of interest" description="Disordered" evidence="5">
    <location>
        <begin position="168"/>
        <end position="190"/>
    </location>
</feature>
<dbReference type="RefSeq" id="WP_201953174.1">
    <property type="nucleotide sequence ID" value="NZ_JAERRJ010000011.1"/>
</dbReference>
<comment type="caution">
    <text evidence="7">The sequence shown here is derived from an EMBL/GenBank/DDBJ whole genome shotgun (WGS) entry which is preliminary data.</text>
</comment>
<dbReference type="InterPro" id="IPR001387">
    <property type="entry name" value="Cro/C1-type_HTH"/>
</dbReference>
<dbReference type="PROSITE" id="PS50977">
    <property type="entry name" value="HTH_TETR_2"/>
    <property type="match status" value="1"/>
</dbReference>
<dbReference type="SUPFAM" id="SSF46689">
    <property type="entry name" value="Homeodomain-like"/>
    <property type="match status" value="1"/>
</dbReference>
<evidence type="ECO:0000256" key="3">
    <source>
        <dbReference type="ARBA" id="ARBA00023163"/>
    </source>
</evidence>
<evidence type="ECO:0000313" key="7">
    <source>
        <dbReference type="EMBL" id="MBL1078231.1"/>
    </source>
</evidence>
<dbReference type="InterPro" id="IPR050109">
    <property type="entry name" value="HTH-type_TetR-like_transc_reg"/>
</dbReference>
<proteinExistence type="predicted"/>
<reference evidence="7 8" key="1">
    <citation type="submission" date="2021-01" db="EMBL/GenBank/DDBJ databases">
        <title>WGS of actinomycetes isolated from Thailand.</title>
        <authorList>
            <person name="Thawai C."/>
        </authorList>
    </citation>
    <scope>NUCLEOTIDE SEQUENCE [LARGE SCALE GENOMIC DNA]</scope>
    <source>
        <strain evidence="7 8">LPG 2</strain>
    </source>
</reference>